<gene>
    <name evidence="12" type="ORF">EWM64_g4770</name>
</gene>
<comment type="similarity">
    <text evidence="2">Belongs to the WD repeat SEC13 family.</text>
</comment>
<keyword evidence="4 11" id="KW-0853">WD repeat</keyword>
<protein>
    <submittedName>
        <fullName evidence="12">Uncharacterized protein</fullName>
    </submittedName>
</protein>
<evidence type="ECO:0000256" key="1">
    <source>
        <dbReference type="ARBA" id="ARBA00004567"/>
    </source>
</evidence>
<dbReference type="GO" id="GO:0032527">
    <property type="term" value="P:protein exit from endoplasmic reticulum"/>
    <property type="evidence" value="ECO:0007669"/>
    <property type="project" value="TreeGrafter"/>
</dbReference>
<comment type="caution">
    <text evidence="12">The sequence shown here is derived from an EMBL/GenBank/DDBJ whole genome shotgun (WGS) entry which is preliminary data.</text>
</comment>
<feature type="repeat" description="WD" evidence="11">
    <location>
        <begin position="184"/>
        <end position="219"/>
    </location>
</feature>
<comment type="subcellular location">
    <subcellularLocation>
        <location evidence="1">Nucleus</location>
        <location evidence="1">Nuclear pore complex</location>
    </subcellularLocation>
</comment>
<evidence type="ECO:0000256" key="3">
    <source>
        <dbReference type="ARBA" id="ARBA00022448"/>
    </source>
</evidence>
<evidence type="ECO:0000256" key="2">
    <source>
        <dbReference type="ARBA" id="ARBA00010102"/>
    </source>
</evidence>
<evidence type="ECO:0000256" key="5">
    <source>
        <dbReference type="ARBA" id="ARBA00022737"/>
    </source>
</evidence>
<evidence type="ECO:0000256" key="7">
    <source>
        <dbReference type="ARBA" id="ARBA00022927"/>
    </source>
</evidence>
<dbReference type="PANTHER" id="PTHR11024">
    <property type="entry name" value="NUCLEAR PORE COMPLEX PROTEIN SEC13 / SEH1 FAMILY MEMBER"/>
    <property type="match status" value="1"/>
</dbReference>
<dbReference type="PROSITE" id="PS50294">
    <property type="entry name" value="WD_REPEATS_REGION"/>
    <property type="match status" value="2"/>
</dbReference>
<evidence type="ECO:0000256" key="4">
    <source>
        <dbReference type="ARBA" id="ARBA00022574"/>
    </source>
</evidence>
<dbReference type="EMBL" id="SFCI01000534">
    <property type="protein sequence ID" value="TFY79241.1"/>
    <property type="molecule type" value="Genomic_DNA"/>
</dbReference>
<sequence length="513" mass="56314">MAPADPVPIETAHEDMILELGLNKQHDAQLDYYGKRLATCSSDRTVKVFDIVDGEAQRGAGQTLKGHTGPVWQVAWAHPKYGHILASCSYDGKVLIWKEQQPASSGWAKIKEHSLHAASVNSVSWAPHELGAILACASSDGKISVLSFKTEPSVKRFASAGCDNLVKIWGFNEETQTWAEEDVLEGHTDWVRDVAWAPNIGLPRSYIATASQDKTVLVWTKDSPTAPWVKTALDPTSIAPSGAPPAAAGKFPDVVWRVSWSLAGNILAVSCGDGKVTLWKENLKGVWDSSEVLFLNSNSYRNSSSPPTSLDEEAPAEEYSWYEIAEYWITFYHDEPSHFAIPSKLPAPPSPLSSHDISLPRCQLNIWVDASTSWGIGVIVDKHWAAWKLESSWHSMTASPNISWLETLAIELAIYVAINCFDVSSAELQVHGDNLDVLNTFAGSRCKNTARKDAVRRVHLALDDAHAVLSPIFVRSENNLADPISRGIQGPEDWRLQCSFALPPAFADCLQQV</sequence>
<proteinExistence type="inferred from homology"/>
<dbReference type="GO" id="GO:0005198">
    <property type="term" value="F:structural molecule activity"/>
    <property type="evidence" value="ECO:0007669"/>
    <property type="project" value="InterPro"/>
</dbReference>
<keyword evidence="7" id="KW-0653">Protein transport</keyword>
<keyword evidence="3" id="KW-0813">Transport</keyword>
<organism evidence="12 13">
    <name type="scientific">Hericium alpestre</name>
    <dbReference type="NCBI Taxonomy" id="135208"/>
    <lineage>
        <taxon>Eukaryota</taxon>
        <taxon>Fungi</taxon>
        <taxon>Dikarya</taxon>
        <taxon>Basidiomycota</taxon>
        <taxon>Agaricomycotina</taxon>
        <taxon>Agaricomycetes</taxon>
        <taxon>Russulales</taxon>
        <taxon>Hericiaceae</taxon>
        <taxon>Hericium</taxon>
    </lineage>
</organism>
<keyword evidence="10" id="KW-0539">Nucleus</keyword>
<dbReference type="Gene3D" id="2.130.10.10">
    <property type="entry name" value="YVTN repeat-like/Quinoprotein amine dehydrogenase"/>
    <property type="match status" value="2"/>
</dbReference>
<evidence type="ECO:0000313" key="12">
    <source>
        <dbReference type="EMBL" id="TFY79241.1"/>
    </source>
</evidence>
<dbReference type="STRING" id="135208.A0A4Y9ZZ52"/>
<dbReference type="InterPro" id="IPR015943">
    <property type="entry name" value="WD40/YVTN_repeat-like_dom_sf"/>
</dbReference>
<dbReference type="PROSITE" id="PS50082">
    <property type="entry name" value="WD_REPEATS_2"/>
    <property type="match status" value="2"/>
</dbReference>
<dbReference type="Pfam" id="PF00400">
    <property type="entry name" value="WD40"/>
    <property type="match status" value="4"/>
</dbReference>
<dbReference type="InterPro" id="IPR001680">
    <property type="entry name" value="WD40_rpt"/>
</dbReference>
<dbReference type="GO" id="GO:0090114">
    <property type="term" value="P:COPII-coated vesicle budding"/>
    <property type="evidence" value="ECO:0007669"/>
    <property type="project" value="TreeGrafter"/>
</dbReference>
<dbReference type="Proteomes" id="UP000298061">
    <property type="component" value="Unassembled WGS sequence"/>
</dbReference>
<accession>A0A4Y9ZZ52</accession>
<name>A0A4Y9ZZ52_9AGAM</name>
<reference evidence="12 13" key="1">
    <citation type="submission" date="2019-02" db="EMBL/GenBank/DDBJ databases">
        <title>Genome sequencing of the rare red list fungi Hericium alpestre (H. flagellum).</title>
        <authorList>
            <person name="Buettner E."/>
            <person name="Kellner H."/>
        </authorList>
    </citation>
    <scope>NUCLEOTIDE SEQUENCE [LARGE SCALE GENOMIC DNA]</scope>
    <source>
        <strain evidence="12 13">DSM 108284</strain>
    </source>
</reference>
<evidence type="ECO:0000256" key="10">
    <source>
        <dbReference type="ARBA" id="ARBA00023242"/>
    </source>
</evidence>
<keyword evidence="13" id="KW-1185">Reference proteome</keyword>
<dbReference type="SUPFAM" id="SSF50978">
    <property type="entry name" value="WD40 repeat-like"/>
    <property type="match status" value="1"/>
</dbReference>
<dbReference type="OrthoDB" id="364224at2759"/>
<keyword evidence="6" id="KW-0509">mRNA transport</keyword>
<keyword evidence="8" id="KW-0811">Translocation</keyword>
<evidence type="ECO:0000256" key="6">
    <source>
        <dbReference type="ARBA" id="ARBA00022816"/>
    </source>
</evidence>
<dbReference type="AlphaFoldDB" id="A0A4Y9ZZ52"/>
<evidence type="ECO:0000256" key="9">
    <source>
        <dbReference type="ARBA" id="ARBA00023132"/>
    </source>
</evidence>
<dbReference type="GO" id="GO:0030127">
    <property type="term" value="C:COPII vesicle coat"/>
    <property type="evidence" value="ECO:0007669"/>
    <property type="project" value="TreeGrafter"/>
</dbReference>
<keyword evidence="5" id="KW-0677">Repeat</keyword>
<dbReference type="GO" id="GO:0051028">
    <property type="term" value="P:mRNA transport"/>
    <property type="evidence" value="ECO:0007669"/>
    <property type="project" value="UniProtKB-KW"/>
</dbReference>
<dbReference type="InterPro" id="IPR036322">
    <property type="entry name" value="WD40_repeat_dom_sf"/>
</dbReference>
<dbReference type="SMART" id="SM00320">
    <property type="entry name" value="WD40"/>
    <property type="match status" value="5"/>
</dbReference>
<dbReference type="InterPro" id="IPR037363">
    <property type="entry name" value="Sec13/Seh1_fam"/>
</dbReference>
<feature type="repeat" description="WD" evidence="11">
    <location>
        <begin position="64"/>
        <end position="98"/>
    </location>
</feature>
<dbReference type="PANTHER" id="PTHR11024:SF2">
    <property type="entry name" value="PROTEIN SEC13 HOMOLOG"/>
    <property type="match status" value="1"/>
</dbReference>
<evidence type="ECO:0000256" key="11">
    <source>
        <dbReference type="PROSITE-ProRule" id="PRU00221"/>
    </source>
</evidence>
<dbReference type="GO" id="GO:0031080">
    <property type="term" value="C:nuclear pore outer ring"/>
    <property type="evidence" value="ECO:0007669"/>
    <property type="project" value="TreeGrafter"/>
</dbReference>
<keyword evidence="9" id="KW-0906">Nuclear pore complex</keyword>
<evidence type="ECO:0000313" key="13">
    <source>
        <dbReference type="Proteomes" id="UP000298061"/>
    </source>
</evidence>
<dbReference type="GO" id="GO:0006606">
    <property type="term" value="P:protein import into nucleus"/>
    <property type="evidence" value="ECO:0007669"/>
    <property type="project" value="TreeGrafter"/>
</dbReference>
<dbReference type="GO" id="GO:0032008">
    <property type="term" value="P:positive regulation of TOR signaling"/>
    <property type="evidence" value="ECO:0007669"/>
    <property type="project" value="TreeGrafter"/>
</dbReference>
<evidence type="ECO:0000256" key="8">
    <source>
        <dbReference type="ARBA" id="ARBA00023010"/>
    </source>
</evidence>